<accession>A0AAN9FLQ1</accession>
<organism evidence="1 2">
    <name type="scientific">Clitoria ternatea</name>
    <name type="common">Butterfly pea</name>
    <dbReference type="NCBI Taxonomy" id="43366"/>
    <lineage>
        <taxon>Eukaryota</taxon>
        <taxon>Viridiplantae</taxon>
        <taxon>Streptophyta</taxon>
        <taxon>Embryophyta</taxon>
        <taxon>Tracheophyta</taxon>
        <taxon>Spermatophyta</taxon>
        <taxon>Magnoliopsida</taxon>
        <taxon>eudicotyledons</taxon>
        <taxon>Gunneridae</taxon>
        <taxon>Pentapetalae</taxon>
        <taxon>rosids</taxon>
        <taxon>fabids</taxon>
        <taxon>Fabales</taxon>
        <taxon>Fabaceae</taxon>
        <taxon>Papilionoideae</taxon>
        <taxon>50 kb inversion clade</taxon>
        <taxon>NPAAA clade</taxon>
        <taxon>indigoferoid/millettioid clade</taxon>
        <taxon>Phaseoleae</taxon>
        <taxon>Clitoria</taxon>
    </lineage>
</organism>
<gene>
    <name evidence="1" type="ORF">RJT34_23813</name>
</gene>
<dbReference type="Proteomes" id="UP001359559">
    <property type="component" value="Unassembled WGS sequence"/>
</dbReference>
<sequence>MACGGRCMSSTPSSAVSSLIGGRESSTLKLSSRPSTLFAGSTFSSLKPVSSTFSARIARSSSSDRSLGSLCRVLRGGHNRSYPIDRGARLRF</sequence>
<proteinExistence type="predicted"/>
<name>A0AAN9FLQ1_CLITE</name>
<comment type="caution">
    <text evidence="1">The sequence shown here is derived from an EMBL/GenBank/DDBJ whole genome shotgun (WGS) entry which is preliminary data.</text>
</comment>
<keyword evidence="2" id="KW-1185">Reference proteome</keyword>
<evidence type="ECO:0000313" key="1">
    <source>
        <dbReference type="EMBL" id="KAK7278777.1"/>
    </source>
</evidence>
<dbReference type="EMBL" id="JAYKXN010000006">
    <property type="protein sequence ID" value="KAK7278777.1"/>
    <property type="molecule type" value="Genomic_DNA"/>
</dbReference>
<evidence type="ECO:0000313" key="2">
    <source>
        <dbReference type="Proteomes" id="UP001359559"/>
    </source>
</evidence>
<protein>
    <submittedName>
        <fullName evidence="1">Uncharacterized protein</fullName>
    </submittedName>
</protein>
<reference evidence="1 2" key="1">
    <citation type="submission" date="2024-01" db="EMBL/GenBank/DDBJ databases">
        <title>The genomes of 5 underutilized Papilionoideae crops provide insights into root nodulation and disease resistance.</title>
        <authorList>
            <person name="Yuan L."/>
        </authorList>
    </citation>
    <scope>NUCLEOTIDE SEQUENCE [LARGE SCALE GENOMIC DNA]</scope>
    <source>
        <strain evidence="1">LY-2023</strain>
        <tissue evidence="1">Leaf</tissue>
    </source>
</reference>
<dbReference type="AlphaFoldDB" id="A0AAN9FLQ1"/>